<comment type="caution">
    <text evidence="2">The sequence shown here is derived from an EMBL/GenBank/DDBJ whole genome shotgun (WGS) entry which is preliminary data.</text>
</comment>
<sequence>MGSETMSAPRISVVIPHYNDPAGLKACLDSIDRQTIARDTFEIIVGDNNSPCGLAAVEAAVAGRAKIVTVEEKGAGPARNGAAKHATGEILAFIDSDCVAEPGWLAAGAEQVAPGRFLGGRMFVLRPEGPLTGSAALELALAFNNEAYVRKSRFTVTANLFVMRADFERVGGFRVGVSEDVEWCHRALATGLTIDYAADAAVGHPPRPDWAALLVKTRRIQRELFLFNIERRHGRARWIARSVLQPALIPGDAAKILRTPGLEGARLRAIATLARLRFWRGGAGVLQSLGFRI</sequence>
<dbReference type="EMBL" id="QENQ01000001">
    <property type="protein sequence ID" value="PVX29538.1"/>
    <property type="molecule type" value="Genomic_DNA"/>
</dbReference>
<dbReference type="Pfam" id="PF00535">
    <property type="entry name" value="Glycos_transf_2"/>
    <property type="match status" value="1"/>
</dbReference>
<dbReference type="SUPFAM" id="SSF53448">
    <property type="entry name" value="Nucleotide-diphospho-sugar transferases"/>
    <property type="match status" value="1"/>
</dbReference>
<reference evidence="2 3" key="1">
    <citation type="submission" date="2018-05" db="EMBL/GenBank/DDBJ databases">
        <title>Description of Sphingomonas pokkalii sp nov, isolated from the rhizosphere of saline tolerant pokkali rice and its draft genome analysis.</title>
        <authorList>
            <person name="Menon R."/>
            <person name="Kumari S."/>
            <person name="Rameshkumar N."/>
        </authorList>
    </citation>
    <scope>NUCLEOTIDE SEQUENCE [LARGE SCALE GENOMIC DNA]</scope>
    <source>
        <strain evidence="2 3">L3B27</strain>
    </source>
</reference>
<name>A0A2U0SDS6_9SPHN</name>
<keyword evidence="2" id="KW-0808">Transferase</keyword>
<protein>
    <submittedName>
        <fullName evidence="2">Family 2 glycosyl transferase</fullName>
    </submittedName>
</protein>
<organism evidence="2 3">
    <name type="scientific">Sphingomonas pokkalii</name>
    <dbReference type="NCBI Taxonomy" id="2175090"/>
    <lineage>
        <taxon>Bacteria</taxon>
        <taxon>Pseudomonadati</taxon>
        <taxon>Pseudomonadota</taxon>
        <taxon>Alphaproteobacteria</taxon>
        <taxon>Sphingomonadales</taxon>
        <taxon>Sphingomonadaceae</taxon>
        <taxon>Sphingomonas</taxon>
    </lineage>
</organism>
<dbReference type="PANTHER" id="PTHR43685">
    <property type="entry name" value="GLYCOSYLTRANSFERASE"/>
    <property type="match status" value="1"/>
</dbReference>
<evidence type="ECO:0000313" key="2">
    <source>
        <dbReference type="EMBL" id="PVX29538.1"/>
    </source>
</evidence>
<evidence type="ECO:0000313" key="3">
    <source>
        <dbReference type="Proteomes" id="UP000245890"/>
    </source>
</evidence>
<feature type="domain" description="Glycosyltransferase 2-like" evidence="1">
    <location>
        <begin position="12"/>
        <end position="112"/>
    </location>
</feature>
<dbReference type="InterPro" id="IPR050834">
    <property type="entry name" value="Glycosyltransf_2"/>
</dbReference>
<dbReference type="GO" id="GO:0016740">
    <property type="term" value="F:transferase activity"/>
    <property type="evidence" value="ECO:0007669"/>
    <property type="project" value="UniProtKB-KW"/>
</dbReference>
<dbReference type="Gene3D" id="3.90.550.10">
    <property type="entry name" value="Spore Coat Polysaccharide Biosynthesis Protein SpsA, Chain A"/>
    <property type="match status" value="1"/>
</dbReference>
<accession>A0A2U0SDS6</accession>
<dbReference type="PANTHER" id="PTHR43685:SF2">
    <property type="entry name" value="GLYCOSYLTRANSFERASE 2-LIKE DOMAIN-CONTAINING PROTEIN"/>
    <property type="match status" value="1"/>
</dbReference>
<proteinExistence type="predicted"/>
<evidence type="ECO:0000259" key="1">
    <source>
        <dbReference type="Pfam" id="PF00535"/>
    </source>
</evidence>
<dbReference type="InterPro" id="IPR029044">
    <property type="entry name" value="Nucleotide-diphossugar_trans"/>
</dbReference>
<dbReference type="InterPro" id="IPR001173">
    <property type="entry name" value="Glyco_trans_2-like"/>
</dbReference>
<gene>
    <name evidence="2" type="ORF">DD559_09590</name>
</gene>
<dbReference type="AlphaFoldDB" id="A0A2U0SDS6"/>
<dbReference type="OrthoDB" id="114108at2"/>
<keyword evidence="3" id="KW-1185">Reference proteome</keyword>
<dbReference type="Proteomes" id="UP000245890">
    <property type="component" value="Unassembled WGS sequence"/>
</dbReference>